<evidence type="ECO:0000313" key="5">
    <source>
        <dbReference type="RefSeq" id="XP_033459146.1"/>
    </source>
</evidence>
<dbReference type="InterPro" id="IPR011004">
    <property type="entry name" value="Trimer_LpxA-like_sf"/>
</dbReference>
<keyword evidence="4" id="KW-1185">Reference proteome</keyword>
<accession>A0A6J3M260</accession>
<evidence type="ECO:0000256" key="1">
    <source>
        <dbReference type="ARBA" id="ARBA00007274"/>
    </source>
</evidence>
<name>A0A6J3M260_9PEZI</name>
<comment type="similarity">
    <text evidence="1">Belongs to the transferase hexapeptide repeat family.</text>
</comment>
<reference evidence="5" key="1">
    <citation type="submission" date="2020-01" db="EMBL/GenBank/DDBJ databases">
        <authorList>
            <consortium name="DOE Joint Genome Institute"/>
            <person name="Haridas S."/>
            <person name="Albert R."/>
            <person name="Binder M."/>
            <person name="Bloem J."/>
            <person name="Labutti K."/>
            <person name="Salamov A."/>
            <person name="Andreopoulos B."/>
            <person name="Baker S.E."/>
            <person name="Barry K."/>
            <person name="Bills G."/>
            <person name="Bluhm B.H."/>
            <person name="Cannon C."/>
            <person name="Castanera R."/>
            <person name="Culley D.E."/>
            <person name="Daum C."/>
            <person name="Ezra D."/>
            <person name="Gonzalez J.B."/>
            <person name="Henrissat B."/>
            <person name="Kuo A."/>
            <person name="Liang C."/>
            <person name="Lipzen A."/>
            <person name="Lutzoni F."/>
            <person name="Magnuson J."/>
            <person name="Mondo S."/>
            <person name="Nolan M."/>
            <person name="Ohm R."/>
            <person name="Pangilinan J."/>
            <person name="Park H.-J."/>
            <person name="Ramirez L."/>
            <person name="Alfaro M."/>
            <person name="Sun H."/>
            <person name="Tritt A."/>
            <person name="Yoshinaga Y."/>
            <person name="Zwiers L.-H."/>
            <person name="Turgeon B.G."/>
            <person name="Goodwin S.B."/>
            <person name="Spatafora J.W."/>
            <person name="Crous P.W."/>
            <person name="Grigoriev I.V."/>
        </authorList>
    </citation>
    <scope>NUCLEOTIDE SEQUENCE</scope>
    <source>
        <strain evidence="5">CBS 342.82</strain>
    </source>
</reference>
<proteinExistence type="inferred from homology"/>
<dbReference type="InterPro" id="IPR051159">
    <property type="entry name" value="Hexapeptide_acetyltransf"/>
</dbReference>
<dbReference type="SMART" id="SM01266">
    <property type="entry name" value="Mac"/>
    <property type="match status" value="1"/>
</dbReference>
<dbReference type="Pfam" id="PF00132">
    <property type="entry name" value="Hexapep"/>
    <property type="match status" value="1"/>
</dbReference>
<evidence type="ECO:0000313" key="4">
    <source>
        <dbReference type="Proteomes" id="UP000504637"/>
    </source>
</evidence>
<dbReference type="GO" id="GO:0016407">
    <property type="term" value="F:acetyltransferase activity"/>
    <property type="evidence" value="ECO:0007669"/>
    <property type="project" value="InterPro"/>
</dbReference>
<evidence type="ECO:0000259" key="3">
    <source>
        <dbReference type="SMART" id="SM01266"/>
    </source>
</evidence>
<dbReference type="Proteomes" id="UP000504637">
    <property type="component" value="Unplaced"/>
</dbReference>
<dbReference type="GO" id="GO:0008374">
    <property type="term" value="F:O-acyltransferase activity"/>
    <property type="evidence" value="ECO:0007669"/>
    <property type="project" value="TreeGrafter"/>
</dbReference>
<dbReference type="InterPro" id="IPR001451">
    <property type="entry name" value="Hexapep"/>
</dbReference>
<feature type="domain" description="Maltose/galactoside acetyltransferase" evidence="3">
    <location>
        <begin position="7"/>
        <end position="59"/>
    </location>
</feature>
<keyword evidence="2" id="KW-0808">Transferase</keyword>
<dbReference type="PANTHER" id="PTHR23416:SF54">
    <property type="entry name" value="ACETYLTRANSFERASE, CYSE_LACA_LPXA_NODL FAMILY (AFU_ORTHOLOGUE AFUA_2G08430)-RELATED"/>
    <property type="match status" value="1"/>
</dbReference>
<dbReference type="Gene3D" id="2.160.10.10">
    <property type="entry name" value="Hexapeptide repeat proteins"/>
    <property type="match status" value="1"/>
</dbReference>
<reference evidence="5" key="2">
    <citation type="submission" date="2020-04" db="EMBL/GenBank/DDBJ databases">
        <authorList>
            <consortium name="NCBI Genome Project"/>
        </authorList>
    </citation>
    <scope>NUCLEOTIDE SEQUENCE</scope>
    <source>
        <strain evidence="5">CBS 342.82</strain>
    </source>
</reference>
<protein>
    <submittedName>
        <fullName evidence="5">Trimeric LpxA-like protein</fullName>
    </submittedName>
</protein>
<sequence length="194" mass="21264">MAVSENKARMLRGELYYAFTPELTASRRRATHACNRYNNAGEITRRRQVELWRDIVRDEIPLPPPAATEEADEELFAEEPWVETPIRIDHGTNVKLGKNVFINFNCTILDTCLVTIGDRTLIASSVSIYTATHPLDPELRNGTKGPELGAEIHIGKDCWIGGNVCILPGVTIGDGSVIGAGSVVTKVSSHHTAD</sequence>
<dbReference type="OrthoDB" id="25818at2759"/>
<dbReference type="Pfam" id="PF12464">
    <property type="entry name" value="Mac"/>
    <property type="match status" value="1"/>
</dbReference>
<organism evidence="5">
    <name type="scientific">Dissoconium aciculare CBS 342.82</name>
    <dbReference type="NCBI Taxonomy" id="1314786"/>
    <lineage>
        <taxon>Eukaryota</taxon>
        <taxon>Fungi</taxon>
        <taxon>Dikarya</taxon>
        <taxon>Ascomycota</taxon>
        <taxon>Pezizomycotina</taxon>
        <taxon>Dothideomycetes</taxon>
        <taxon>Dothideomycetidae</taxon>
        <taxon>Mycosphaerellales</taxon>
        <taxon>Dissoconiaceae</taxon>
        <taxon>Dissoconium</taxon>
    </lineage>
</organism>
<gene>
    <name evidence="5" type="ORF">K489DRAFT_320632</name>
</gene>
<dbReference type="RefSeq" id="XP_033459146.1">
    <property type="nucleotide sequence ID" value="XM_033601471.1"/>
</dbReference>
<dbReference type="InterPro" id="IPR024688">
    <property type="entry name" value="Mac_dom"/>
</dbReference>
<dbReference type="SUPFAM" id="SSF51161">
    <property type="entry name" value="Trimeric LpxA-like enzymes"/>
    <property type="match status" value="1"/>
</dbReference>
<dbReference type="CDD" id="cd03357">
    <property type="entry name" value="LbH_MAT_GAT"/>
    <property type="match status" value="1"/>
</dbReference>
<dbReference type="GeneID" id="54359271"/>
<dbReference type="PANTHER" id="PTHR23416">
    <property type="entry name" value="SIALIC ACID SYNTHASE-RELATED"/>
    <property type="match status" value="1"/>
</dbReference>
<reference evidence="5" key="3">
    <citation type="submission" date="2025-08" db="UniProtKB">
        <authorList>
            <consortium name="RefSeq"/>
        </authorList>
    </citation>
    <scope>IDENTIFICATION</scope>
    <source>
        <strain evidence="5">CBS 342.82</strain>
    </source>
</reference>
<evidence type="ECO:0000256" key="2">
    <source>
        <dbReference type="ARBA" id="ARBA00022679"/>
    </source>
</evidence>
<dbReference type="AlphaFoldDB" id="A0A6J3M260"/>